<accession>A0ABY3CEY6</accession>
<protein>
    <submittedName>
        <fullName evidence="4">NAD-dependent epimerase/dehydratase family protein</fullName>
    </submittedName>
</protein>
<dbReference type="InterPro" id="IPR001509">
    <property type="entry name" value="Epimerase_deHydtase"/>
</dbReference>
<sequence length="312" mass="34882">MGSQLKCVILGGGGFIGSHIVETLAEQGHSVRVFERHNINTRNIAHVLGRIELVYGDFLNEDDLCRALAGMDIIIHLVSTTLPKSSNDNVIYDVETNVIGTIRLLNLAKQLGIRKIIFASSGGTVYGLPQYQPISETHPTDPICSHGIAKITIEKYLQLYHHLYNLDYTVLRFANPYGPKQDPMTGQGAITVFLQQILNEEPISIWGDGTVARDYFYISDLAEAVLAAIEKDPPSKIYNIASGFSHTLNELINIMQAVTGRTPLIRYLPARKLDVSVNILDISRARKELSWSPQVPLEEGINRTWQWLQNYK</sequence>
<dbReference type="SUPFAM" id="SSF51735">
    <property type="entry name" value="NAD(P)-binding Rossmann-fold domains"/>
    <property type="match status" value="1"/>
</dbReference>
<evidence type="ECO:0000256" key="2">
    <source>
        <dbReference type="ARBA" id="ARBA00007637"/>
    </source>
</evidence>
<name>A0ABY3CEY6_9GAMM</name>
<dbReference type="Gene3D" id="3.40.50.720">
    <property type="entry name" value="NAD(P)-binding Rossmann-like Domain"/>
    <property type="match status" value="1"/>
</dbReference>
<reference evidence="4 5" key="1">
    <citation type="journal article" date="2019" name="Antonie Van Leeuwenhoek">
        <title>Description of 'Ca. Methylobacter oryzae' KRF1, a novel species from the environmentally important Methylobacter clade 2.</title>
        <authorList>
            <person name="Khatri K."/>
            <person name="Mohite J.A."/>
            <person name="Pandit P.S."/>
            <person name="Bahulikar R."/>
            <person name="Rahalkar M.C."/>
        </authorList>
    </citation>
    <scope>NUCLEOTIDE SEQUENCE [LARGE SCALE GENOMIC DNA]</scope>
    <source>
        <strain evidence="4 5">KRF1</strain>
    </source>
</reference>
<evidence type="ECO:0000259" key="3">
    <source>
        <dbReference type="Pfam" id="PF01370"/>
    </source>
</evidence>
<gene>
    <name evidence="4" type="ORF">EKO24_003365</name>
</gene>
<dbReference type="Gene3D" id="3.90.25.10">
    <property type="entry name" value="UDP-galactose 4-epimerase, domain 1"/>
    <property type="match status" value="1"/>
</dbReference>
<dbReference type="Pfam" id="PF01370">
    <property type="entry name" value="Epimerase"/>
    <property type="match status" value="1"/>
</dbReference>
<organism evidence="4 5">
    <name type="scientific">Candidatus Methylobacter oryzae</name>
    <dbReference type="NCBI Taxonomy" id="2497749"/>
    <lineage>
        <taxon>Bacteria</taxon>
        <taxon>Pseudomonadati</taxon>
        <taxon>Pseudomonadota</taxon>
        <taxon>Gammaproteobacteria</taxon>
        <taxon>Methylococcales</taxon>
        <taxon>Methylococcaceae</taxon>
        <taxon>Methylobacter</taxon>
    </lineage>
</organism>
<evidence type="ECO:0000313" key="4">
    <source>
        <dbReference type="EMBL" id="TRX01802.1"/>
    </source>
</evidence>
<keyword evidence="5" id="KW-1185">Reference proteome</keyword>
<feature type="domain" description="NAD-dependent epimerase/dehydratase" evidence="3">
    <location>
        <begin position="8"/>
        <end position="241"/>
    </location>
</feature>
<dbReference type="PANTHER" id="PTHR43000">
    <property type="entry name" value="DTDP-D-GLUCOSE 4,6-DEHYDRATASE-RELATED"/>
    <property type="match status" value="1"/>
</dbReference>
<proteinExistence type="inferred from homology"/>
<comment type="similarity">
    <text evidence="2">Belongs to the NAD(P)-dependent epimerase/dehydratase family.</text>
</comment>
<evidence type="ECO:0000313" key="5">
    <source>
        <dbReference type="Proteomes" id="UP000733744"/>
    </source>
</evidence>
<dbReference type="Proteomes" id="UP000733744">
    <property type="component" value="Unassembled WGS sequence"/>
</dbReference>
<dbReference type="EMBL" id="RYFG02000018">
    <property type="protein sequence ID" value="TRX01802.1"/>
    <property type="molecule type" value="Genomic_DNA"/>
</dbReference>
<comment type="caution">
    <text evidence="4">The sequence shown here is derived from an EMBL/GenBank/DDBJ whole genome shotgun (WGS) entry which is preliminary data.</text>
</comment>
<evidence type="ECO:0000256" key="1">
    <source>
        <dbReference type="ARBA" id="ARBA00005125"/>
    </source>
</evidence>
<dbReference type="InterPro" id="IPR036291">
    <property type="entry name" value="NAD(P)-bd_dom_sf"/>
</dbReference>
<comment type="pathway">
    <text evidence="1">Bacterial outer membrane biogenesis; LPS O-antigen biosynthesis.</text>
</comment>